<feature type="domain" description="PAS" evidence="7">
    <location>
        <begin position="1"/>
        <end position="13"/>
    </location>
</feature>
<evidence type="ECO:0000256" key="3">
    <source>
        <dbReference type="ARBA" id="ARBA00022630"/>
    </source>
</evidence>
<keyword evidence="3" id="KW-0285">Flavoprotein</keyword>
<dbReference type="CDD" id="cd00130">
    <property type="entry name" value="PAS"/>
    <property type="match status" value="1"/>
</dbReference>
<evidence type="ECO:0000256" key="1">
    <source>
        <dbReference type="ARBA" id="ARBA00022543"/>
    </source>
</evidence>
<dbReference type="AlphaFoldDB" id="A0A126X438"/>
<evidence type="ECO:0000256" key="6">
    <source>
        <dbReference type="ARBA" id="ARBA00023170"/>
    </source>
</evidence>
<dbReference type="Pfam" id="PF13426">
    <property type="entry name" value="PAS_9"/>
    <property type="match status" value="2"/>
</dbReference>
<proteinExistence type="evidence at transcript level"/>
<keyword evidence="4" id="KW-0288">FMN</keyword>
<dbReference type="PANTHER" id="PTHR47429">
    <property type="entry name" value="PROTEIN TWIN LOV 1"/>
    <property type="match status" value="1"/>
</dbReference>
<keyword evidence="5" id="KW-0157">Chromophore</keyword>
<keyword evidence="6" id="KW-0675">Receptor</keyword>
<dbReference type="InterPro" id="IPR035965">
    <property type="entry name" value="PAS-like_dom_sf"/>
</dbReference>
<sequence length="326" mass="36116">MTGYPAEEVIGRNPKFLQGPDTDRRTTLLIRESVCEEKMFSVTLLNYTKQGRPFWIVFHMAPVFSQTDGRLMHFVGAQVPLSHFLFGLQKHAGKQQKESCRERQLLRGMHPQYCIKDHTKHMKGAATILELVLHELVLSSVRRNAGVLNSRCLSENAETASLTAICSSLTLALTRIQQSFVISSPNLVGTPIVYASDMFSRLTGYEKDEIIGCNCSFLHGEVTDMAIAQEIQDCIKSEMVCTARIISYRKDNVAFCNLLHVAPVRDHTGKVAYFVGVQLDLGSPEVGCSQAIGVTPRMEQLGAVGAVKVAVRSLQGSGLHRNLQHQ</sequence>
<dbReference type="PANTHER" id="PTHR47429:SF2">
    <property type="entry name" value="PROTEIN TWIN LOV 1"/>
    <property type="match status" value="1"/>
</dbReference>
<feature type="domain" description="PAS" evidence="7">
    <location>
        <begin position="192"/>
        <end position="238"/>
    </location>
</feature>
<accession>A0A126X438</accession>
<dbReference type="GO" id="GO:0009881">
    <property type="term" value="F:photoreceptor activity"/>
    <property type="evidence" value="ECO:0007669"/>
    <property type="project" value="UniProtKB-KW"/>
</dbReference>
<keyword evidence="1" id="KW-0600">Photoreceptor protein</keyword>
<evidence type="ECO:0000259" key="7">
    <source>
        <dbReference type="PROSITE" id="PS50112"/>
    </source>
</evidence>
<reference evidence="8" key="1">
    <citation type="journal article" date="2016" name="Proc. Natl. Acad. Sci. U.S.A.">
        <title>Functional and topological diversity of LOV domain photoreceptors.</title>
        <authorList>
            <person name="Glantz S.T."/>
            <person name="Carpenter E.J."/>
            <person name="Melkonian M."/>
            <person name="Gardner K.H."/>
            <person name="Boyden E.S."/>
            <person name="Wong G.K."/>
            <person name="Chow B.Y."/>
        </authorList>
    </citation>
    <scope>NUCLEOTIDE SEQUENCE</scope>
    <source>
        <strain evidence="8">YIXP_2010513</strain>
    </source>
</reference>
<dbReference type="GO" id="GO:0005634">
    <property type="term" value="C:nucleus"/>
    <property type="evidence" value="ECO:0007669"/>
    <property type="project" value="TreeGrafter"/>
</dbReference>
<dbReference type="Gene3D" id="3.30.450.20">
    <property type="entry name" value="PAS domain"/>
    <property type="match status" value="2"/>
</dbReference>
<dbReference type="PROSITE" id="PS50112">
    <property type="entry name" value="PAS"/>
    <property type="match status" value="2"/>
</dbReference>
<dbReference type="SUPFAM" id="SSF55785">
    <property type="entry name" value="PYP-like sensor domain (PAS domain)"/>
    <property type="match status" value="2"/>
</dbReference>
<evidence type="ECO:0000313" key="8">
    <source>
        <dbReference type="EMBL" id="AML79451.1"/>
    </source>
</evidence>
<dbReference type="InterPro" id="IPR000014">
    <property type="entry name" value="PAS"/>
</dbReference>
<dbReference type="NCBIfam" id="TIGR00229">
    <property type="entry name" value="sensory_box"/>
    <property type="match status" value="1"/>
</dbReference>
<evidence type="ECO:0000256" key="5">
    <source>
        <dbReference type="ARBA" id="ARBA00022991"/>
    </source>
</evidence>
<name>A0A126X438_9MONI</name>
<keyword evidence="2" id="KW-0716">Sensory transduction</keyword>
<dbReference type="EMBL" id="KU701931">
    <property type="protein sequence ID" value="AML79451.1"/>
    <property type="molecule type" value="mRNA"/>
</dbReference>
<organism evidence="8">
    <name type="scientific">Lindsaea microphylla</name>
    <dbReference type="NCBI Taxonomy" id="641181"/>
    <lineage>
        <taxon>Eukaryota</taxon>
        <taxon>Viridiplantae</taxon>
        <taxon>Streptophyta</taxon>
        <taxon>Embryophyta</taxon>
        <taxon>Tracheophyta</taxon>
        <taxon>Polypodiopsida</taxon>
        <taxon>Polypodiidae</taxon>
        <taxon>Polypodiales</taxon>
        <taxon>Lindsaeineae</taxon>
        <taxon>Lindsaeaceae</taxon>
        <taxon>Lindsaea</taxon>
    </lineage>
</organism>
<protein>
    <submittedName>
        <fullName evidence="8">Putative LOV domain-containing protein</fullName>
    </submittedName>
</protein>
<evidence type="ECO:0000256" key="4">
    <source>
        <dbReference type="ARBA" id="ARBA00022643"/>
    </source>
</evidence>
<evidence type="ECO:0000256" key="2">
    <source>
        <dbReference type="ARBA" id="ARBA00022606"/>
    </source>
</evidence>